<dbReference type="EMBL" id="MG775258">
    <property type="protein sequence ID" value="AUV61704.1"/>
    <property type="molecule type" value="Genomic_DNA"/>
</dbReference>
<accession>A0A2K9VH85</accession>
<gene>
    <name evidence="1" type="ORF">PsPhHenninger_gp43</name>
</gene>
<evidence type="ECO:0000313" key="1">
    <source>
        <dbReference type="EMBL" id="AUV61704.1"/>
    </source>
</evidence>
<reference evidence="2" key="1">
    <citation type="submission" date="2018-01" db="EMBL/GenBank/DDBJ databases">
        <title>Pseudomonas phages infecting Pseudomonas sp. isolated from Prunus avium.</title>
        <authorList>
            <person name="Colberg O."/>
            <person name="Carstens A.B."/>
            <person name="Kot W."/>
            <person name="Hansen L.H."/>
        </authorList>
    </citation>
    <scope>NUCLEOTIDE SEQUENCE [LARGE SCALE GENOMIC DNA]</scope>
</reference>
<name>A0A2K9VH85_9CAUD</name>
<keyword evidence="2" id="KW-1185">Reference proteome</keyword>
<evidence type="ECO:0000313" key="2">
    <source>
        <dbReference type="Proteomes" id="UP000241183"/>
    </source>
</evidence>
<dbReference type="Proteomes" id="UP000241183">
    <property type="component" value="Segment"/>
</dbReference>
<proteinExistence type="predicted"/>
<organism evidence="1 2">
    <name type="scientific">Pseudomonas phage Henninger</name>
    <dbReference type="NCBI Taxonomy" id="2079287"/>
    <lineage>
        <taxon>Viruses</taxon>
        <taxon>Duplodnaviria</taxon>
        <taxon>Heunggongvirae</taxon>
        <taxon>Uroviricota</taxon>
        <taxon>Caudoviricetes</taxon>
        <taxon>Autographivirales</taxon>
        <taxon>Autotranscriptaviridae</taxon>
        <taxon>Studiervirinae</taxon>
        <taxon>Hennigervirus</taxon>
        <taxon>Hennigervirus henninger</taxon>
        <taxon>Ghunavirus henninger</taxon>
    </lineage>
</organism>
<protein>
    <submittedName>
        <fullName evidence="1">Endopeptidase</fullName>
    </submittedName>
</protein>
<sequence length="151" mass="15775">MPTLKEIALWGLLVLGALGLAYAKGHSDATDTLTLEQQAAQLVAARQLEVERDATQKTLAELSLNWKAQLDASKTAAAGTIADLKSRNISLSVKAADGLVCRTLGGSGPVVNGRVPLRDEDAEFLVGEAKRADLTITALQGVIKALQGGTK</sequence>